<evidence type="ECO:0000313" key="2">
    <source>
        <dbReference type="EMBL" id="PKC02334.1"/>
    </source>
</evidence>
<keyword evidence="1" id="KW-0472">Membrane</keyword>
<sequence>MMKALCIYINKTILVWIFFPAILISHMGFGDIYAIFARRLTSDEMQCVITSENPENVFSLDIYLHYKKNEPIKEFTMATCGCLYHQKCLKEYILNIAN</sequence>
<gene>
    <name evidence="2" type="ORF">RhiirA5_38424</name>
</gene>
<protein>
    <recommendedName>
        <fullName evidence="4">RING-type domain-containing protein</fullName>
    </recommendedName>
</protein>
<evidence type="ECO:0000313" key="3">
    <source>
        <dbReference type="Proteomes" id="UP000232722"/>
    </source>
</evidence>
<reference evidence="2 3" key="2">
    <citation type="submission" date="2017-09" db="EMBL/GenBank/DDBJ databases">
        <title>Extensive intraspecific genome diversity in a model arbuscular mycorrhizal fungus.</title>
        <authorList>
            <person name="Chen E.C."/>
            <person name="Morin E."/>
            <person name="Beaudet D."/>
            <person name="Noel J."/>
            <person name="Ndikumana S."/>
            <person name="Charron P."/>
            <person name="St-Onge C."/>
            <person name="Giorgi J."/>
            <person name="Grigoriev I.V."/>
            <person name="Roux C."/>
            <person name="Martin F.M."/>
            <person name="Corradi N."/>
        </authorList>
    </citation>
    <scope>NUCLEOTIDE SEQUENCE [LARGE SCALE GENOMIC DNA]</scope>
    <source>
        <strain evidence="2 3">A5</strain>
    </source>
</reference>
<dbReference type="AlphaFoldDB" id="A0A2N0P684"/>
<feature type="transmembrane region" description="Helical" evidence="1">
    <location>
        <begin position="12"/>
        <end position="36"/>
    </location>
</feature>
<dbReference type="EMBL" id="LLXJ01001404">
    <property type="protein sequence ID" value="PKC02334.1"/>
    <property type="molecule type" value="Genomic_DNA"/>
</dbReference>
<name>A0A2N0P684_9GLOM</name>
<evidence type="ECO:0000256" key="1">
    <source>
        <dbReference type="SAM" id="Phobius"/>
    </source>
</evidence>
<dbReference type="Proteomes" id="UP000232722">
    <property type="component" value="Unassembled WGS sequence"/>
</dbReference>
<accession>A0A2N0P684</accession>
<keyword evidence="1" id="KW-0812">Transmembrane</keyword>
<evidence type="ECO:0008006" key="4">
    <source>
        <dbReference type="Google" id="ProtNLM"/>
    </source>
</evidence>
<reference evidence="2 3" key="1">
    <citation type="submission" date="2016-04" db="EMBL/GenBank/DDBJ databases">
        <title>Genome analyses suggest a sexual origin of heterokaryosis in a supposedly ancient asexual fungus.</title>
        <authorList>
            <person name="Ropars J."/>
            <person name="Sedzielewska K."/>
            <person name="Noel J."/>
            <person name="Charron P."/>
            <person name="Farinelli L."/>
            <person name="Marton T."/>
            <person name="Kruger M."/>
            <person name="Pelin A."/>
            <person name="Brachmann A."/>
            <person name="Corradi N."/>
        </authorList>
    </citation>
    <scope>NUCLEOTIDE SEQUENCE [LARGE SCALE GENOMIC DNA]</scope>
    <source>
        <strain evidence="2 3">A5</strain>
    </source>
</reference>
<keyword evidence="1" id="KW-1133">Transmembrane helix</keyword>
<organism evidence="2 3">
    <name type="scientific">Rhizophagus irregularis</name>
    <dbReference type="NCBI Taxonomy" id="588596"/>
    <lineage>
        <taxon>Eukaryota</taxon>
        <taxon>Fungi</taxon>
        <taxon>Fungi incertae sedis</taxon>
        <taxon>Mucoromycota</taxon>
        <taxon>Glomeromycotina</taxon>
        <taxon>Glomeromycetes</taxon>
        <taxon>Glomerales</taxon>
        <taxon>Glomeraceae</taxon>
        <taxon>Rhizophagus</taxon>
    </lineage>
</organism>
<proteinExistence type="predicted"/>
<comment type="caution">
    <text evidence="2">The sequence shown here is derived from an EMBL/GenBank/DDBJ whole genome shotgun (WGS) entry which is preliminary data.</text>
</comment>